<gene>
    <name evidence="4" type="ORF">GGR23_004499</name>
</gene>
<dbReference type="PROSITE" id="PS50125">
    <property type="entry name" value="GUANYLATE_CYCLASE_2"/>
    <property type="match status" value="1"/>
</dbReference>
<dbReference type="InterPro" id="IPR050697">
    <property type="entry name" value="Adenylyl/Guanylyl_Cyclase_3/4"/>
</dbReference>
<feature type="transmembrane region" description="Helical" evidence="2">
    <location>
        <begin position="71"/>
        <end position="88"/>
    </location>
</feature>
<organism evidence="4 5">
    <name type="scientific">Gellertiella hungarica</name>
    <dbReference type="NCBI Taxonomy" id="1572859"/>
    <lineage>
        <taxon>Bacteria</taxon>
        <taxon>Pseudomonadati</taxon>
        <taxon>Pseudomonadota</taxon>
        <taxon>Alphaproteobacteria</taxon>
        <taxon>Hyphomicrobiales</taxon>
        <taxon>Rhizobiaceae</taxon>
        <taxon>Gellertiella</taxon>
    </lineage>
</organism>
<dbReference type="GO" id="GO:0035556">
    <property type="term" value="P:intracellular signal transduction"/>
    <property type="evidence" value="ECO:0007669"/>
    <property type="project" value="InterPro"/>
</dbReference>
<dbReference type="Pfam" id="PF00211">
    <property type="entry name" value="Guanylate_cyc"/>
    <property type="match status" value="1"/>
</dbReference>
<evidence type="ECO:0000313" key="4">
    <source>
        <dbReference type="EMBL" id="MBB4067268.1"/>
    </source>
</evidence>
<dbReference type="SMART" id="SM00044">
    <property type="entry name" value="CYCc"/>
    <property type="match status" value="1"/>
</dbReference>
<dbReference type="PANTHER" id="PTHR43081">
    <property type="entry name" value="ADENYLATE CYCLASE, TERMINAL-DIFFERENTIATION SPECIFIC-RELATED"/>
    <property type="match status" value="1"/>
</dbReference>
<reference evidence="4 5" key="1">
    <citation type="submission" date="2020-08" db="EMBL/GenBank/DDBJ databases">
        <title>Genomic Encyclopedia of Type Strains, Phase IV (KMG-IV): sequencing the most valuable type-strain genomes for metagenomic binning, comparative biology and taxonomic classification.</title>
        <authorList>
            <person name="Goeker M."/>
        </authorList>
    </citation>
    <scope>NUCLEOTIDE SEQUENCE [LARGE SCALE GENOMIC DNA]</scope>
    <source>
        <strain evidence="4 5">DSM 29853</strain>
    </source>
</reference>
<dbReference type="CDD" id="cd07302">
    <property type="entry name" value="CHD"/>
    <property type="match status" value="1"/>
</dbReference>
<dbReference type="GO" id="GO:0006171">
    <property type="term" value="P:cAMP biosynthetic process"/>
    <property type="evidence" value="ECO:0007669"/>
    <property type="project" value="TreeGrafter"/>
</dbReference>
<evidence type="ECO:0000256" key="2">
    <source>
        <dbReference type="SAM" id="Phobius"/>
    </source>
</evidence>
<keyword evidence="2" id="KW-0812">Transmembrane</keyword>
<dbReference type="AlphaFoldDB" id="A0A7W6NMR4"/>
<keyword evidence="2" id="KW-0472">Membrane</keyword>
<feature type="region of interest" description="Disordered" evidence="1">
    <location>
        <begin position="423"/>
        <end position="442"/>
    </location>
</feature>
<feature type="transmembrane region" description="Helical" evidence="2">
    <location>
        <begin position="165"/>
        <end position="182"/>
    </location>
</feature>
<feature type="domain" description="Guanylate cyclase" evidence="3">
    <location>
        <begin position="229"/>
        <end position="361"/>
    </location>
</feature>
<accession>A0A7W6NMR4</accession>
<evidence type="ECO:0000256" key="1">
    <source>
        <dbReference type="SAM" id="MobiDB-lite"/>
    </source>
</evidence>
<dbReference type="EC" id="4.6.1.1" evidence="4"/>
<dbReference type="InterPro" id="IPR001054">
    <property type="entry name" value="A/G_cyclase"/>
</dbReference>
<dbReference type="PANTHER" id="PTHR43081:SF20">
    <property type="entry name" value="TWO-COMPONENT RESPONSE REGULATOR"/>
    <property type="match status" value="1"/>
</dbReference>
<dbReference type="InterPro" id="IPR029787">
    <property type="entry name" value="Nucleotide_cyclase"/>
</dbReference>
<keyword evidence="5" id="KW-1185">Reference proteome</keyword>
<proteinExistence type="predicted"/>
<evidence type="ECO:0000259" key="3">
    <source>
        <dbReference type="PROSITE" id="PS50125"/>
    </source>
</evidence>
<feature type="transmembrane region" description="Helical" evidence="2">
    <location>
        <begin position="125"/>
        <end position="145"/>
    </location>
</feature>
<name>A0A7W6NMR4_9HYPH</name>
<keyword evidence="4" id="KW-0456">Lyase</keyword>
<comment type="caution">
    <text evidence="4">The sequence shown here is derived from an EMBL/GenBank/DDBJ whole genome shotgun (WGS) entry which is preliminary data.</text>
</comment>
<dbReference type="GO" id="GO:0004016">
    <property type="term" value="F:adenylate cyclase activity"/>
    <property type="evidence" value="ECO:0007669"/>
    <property type="project" value="UniProtKB-EC"/>
</dbReference>
<dbReference type="Gene3D" id="3.30.70.1230">
    <property type="entry name" value="Nucleotide cyclase"/>
    <property type="match status" value="1"/>
</dbReference>
<dbReference type="Proteomes" id="UP000528286">
    <property type="component" value="Unassembled WGS sequence"/>
</dbReference>
<evidence type="ECO:0000313" key="5">
    <source>
        <dbReference type="Proteomes" id="UP000528286"/>
    </source>
</evidence>
<dbReference type="EMBL" id="JACIEZ010000017">
    <property type="protein sequence ID" value="MBB4067268.1"/>
    <property type="molecule type" value="Genomic_DNA"/>
</dbReference>
<dbReference type="RefSeq" id="WP_183368500.1">
    <property type="nucleotide sequence ID" value="NZ_JACIEZ010000017.1"/>
</dbReference>
<protein>
    <submittedName>
        <fullName evidence="4">Adenylate cyclase</fullName>
        <ecNumber evidence="4">4.6.1.1</ecNumber>
    </submittedName>
</protein>
<feature type="transmembrane region" description="Helical" evidence="2">
    <location>
        <begin position="100"/>
        <end position="118"/>
    </location>
</feature>
<keyword evidence="2" id="KW-1133">Transmembrane helix</keyword>
<sequence>MSPDKYKGCIISRQFRTAIIRFSAVATLSTNLLLGSHKGEAVIYAVVIITYSLSGIASVTTERLQRKHDWLRSGFVMVDALLVAAVLYPHILGSPITDNHSLNTTALVVAFIMLNNVSLKKERRLLLIFSAASLSLWIGMLAVSAARHIGTGKTALFDALFNQDLGLAISFGFTALANYVLANDHERTRDAALKANMRRANLSRFFSPHVIGDLQERSPALELKRREVAVMFIDLRDFTSFAETASPSQLASTLAEYRNIVSEVVFKYGGNIDKFVGDGVMAVFGQPLRQAEDADRALACALRLVHTLSEWREKSDHDGHPALSAGIGLHYGAVVGGVLDSGRHLELTVIGDTVNVAQRLESLSKPLRASLVVSAGIVEQLKRPLPEANWLTRRAVSMRGRRLPIDIWYLPYTERPPTIYSSPGSLRTTLGREGDDCNSSLI</sequence>
<dbReference type="SUPFAM" id="SSF55073">
    <property type="entry name" value="Nucleotide cyclase"/>
    <property type="match status" value="1"/>
</dbReference>
<feature type="transmembrane region" description="Helical" evidence="2">
    <location>
        <begin position="41"/>
        <end position="59"/>
    </location>
</feature>